<evidence type="ECO:0008006" key="2">
    <source>
        <dbReference type="Google" id="ProtNLM"/>
    </source>
</evidence>
<reference evidence="1" key="1">
    <citation type="submission" date="2012-10" db="EMBL/GenBank/DDBJ databases">
        <authorList>
            <person name="De La Providencia I."/>
            <person name="Nadimi M."/>
            <person name="Rodriguez Morales G."/>
            <person name="Beaudet D."/>
            <person name="Hijri M."/>
        </authorList>
    </citation>
    <scope>NUCLEOTIDE SEQUENCE</scope>
    <source>
        <strain evidence="1">DAOM-240415</strain>
    </source>
</reference>
<dbReference type="AlphaFoldDB" id="S4TDH6"/>
<evidence type="ECO:0000313" key="1">
    <source>
        <dbReference type="EMBL" id="AGA14226.1"/>
    </source>
</evidence>
<proteinExistence type="predicted"/>
<keyword evidence="1" id="KW-0496">Mitochondrion</keyword>
<reference evidence="1" key="2">
    <citation type="journal article" date="2013" name="New Phytol.">
        <title>Detection of a transient mitochondrial DNA heteroplasmy in the progeny of crossed genetically divergent isolates of arbuscular mycorrhizal fungi.</title>
        <authorList>
            <person name="de la Providencia I.E."/>
            <person name="Nadimi M."/>
            <person name="Beaudet D."/>
            <person name="Rodriguez Morales G."/>
            <person name="Hijri M."/>
        </authorList>
    </citation>
    <scope>NUCLEOTIDE SEQUENCE</scope>
    <source>
        <strain evidence="1">DAOM-240415</strain>
    </source>
</reference>
<feature type="non-terminal residue" evidence="1">
    <location>
        <position position="1"/>
    </location>
</feature>
<protein>
    <recommendedName>
        <fullName evidence="2">Homing endonuclease LAGLIDADG domain-containing protein</fullName>
    </recommendedName>
</protein>
<organism evidence="1">
    <name type="scientific">Rhizophagus irregularis</name>
    <dbReference type="NCBI Taxonomy" id="588596"/>
    <lineage>
        <taxon>Eukaryota</taxon>
        <taxon>Fungi</taxon>
        <taxon>Fungi incertae sedis</taxon>
        <taxon>Mucoromycota</taxon>
        <taxon>Glomeromycotina</taxon>
        <taxon>Glomeromycetes</taxon>
        <taxon>Glomerales</taxon>
        <taxon>Glomeraceae</taxon>
        <taxon>Rhizophagus</taxon>
    </lineage>
</organism>
<geneLocation type="mitochondrion" evidence="1"/>
<dbReference type="InterPro" id="IPR027434">
    <property type="entry name" value="Homing_endonucl"/>
</dbReference>
<dbReference type="Gene3D" id="3.10.28.10">
    <property type="entry name" value="Homing endonucleases"/>
    <property type="match status" value="1"/>
</dbReference>
<gene>
    <name evidence="1" type="primary">orf134</name>
</gene>
<dbReference type="SUPFAM" id="SSF55608">
    <property type="entry name" value="Homing endonucleases"/>
    <property type="match status" value="1"/>
</dbReference>
<name>S4TDH6_9GLOM</name>
<sequence>VCLKCDQSDLFIKFSLLPFNCPRVPSTKRIGPHNYEIISILIGSLLGDGSMEKDGNGSRFAFYQEKQMANTYYGCIKLLVLLVTLNQRYLSYKLEKEQMDKYATLIDSELIHTVHLIGFMKNFTLINGKLFLGL</sequence>
<dbReference type="EMBL" id="JX993113">
    <property type="protein sequence ID" value="AGA14226.1"/>
    <property type="molecule type" value="Genomic_DNA"/>
</dbReference>
<accession>S4TDH6</accession>